<feature type="region of interest" description="Disordered" evidence="1">
    <location>
        <begin position="74"/>
        <end position="93"/>
    </location>
</feature>
<gene>
    <name evidence="2" type="ORF">DYP60_13590</name>
</gene>
<keyword evidence="3" id="KW-1185">Reference proteome</keyword>
<dbReference type="EMBL" id="QUWK01000025">
    <property type="protein sequence ID" value="RFU93657.1"/>
    <property type="molecule type" value="Genomic_DNA"/>
</dbReference>
<evidence type="ECO:0000256" key="1">
    <source>
        <dbReference type="SAM" id="MobiDB-lite"/>
    </source>
</evidence>
<protein>
    <submittedName>
        <fullName evidence="2">Uncharacterized protein</fullName>
    </submittedName>
</protein>
<dbReference type="Proteomes" id="UP000264002">
    <property type="component" value="Unassembled WGS sequence"/>
</dbReference>
<reference evidence="2 3" key="2">
    <citation type="submission" date="2018-09" db="EMBL/GenBank/DDBJ databases">
        <title>Genome of Sphaerochaeta halotolerans strain 4-11.</title>
        <authorList>
            <person name="Nazina T.N."/>
            <person name="Sokolova D.S."/>
        </authorList>
    </citation>
    <scope>NUCLEOTIDE SEQUENCE [LARGE SCALE GENOMIC DNA]</scope>
    <source>
        <strain evidence="2 3">4-11</strain>
    </source>
</reference>
<sequence>MPKDHTKDTDETIRQRHLERIQLEIQRFQAKVAQNTRDSEQFMTLMEMEGAMSELRHSTQEIYSDMLSDTLQSIDEKPVVDKKKRSSGDSGSD</sequence>
<comment type="caution">
    <text evidence="2">The sequence shown here is derived from an EMBL/GenBank/DDBJ whole genome shotgun (WGS) entry which is preliminary data.</text>
</comment>
<organism evidence="2 3">
    <name type="scientific">Sphaerochaeta halotolerans</name>
    <dbReference type="NCBI Taxonomy" id="2293840"/>
    <lineage>
        <taxon>Bacteria</taxon>
        <taxon>Pseudomonadati</taxon>
        <taxon>Spirochaetota</taxon>
        <taxon>Spirochaetia</taxon>
        <taxon>Spirochaetales</taxon>
        <taxon>Sphaerochaetaceae</taxon>
        <taxon>Sphaerochaeta</taxon>
    </lineage>
</organism>
<accession>A0A372MCY8</accession>
<evidence type="ECO:0000313" key="2">
    <source>
        <dbReference type="EMBL" id="RFU93657.1"/>
    </source>
</evidence>
<dbReference type="RefSeq" id="WP_117331560.1">
    <property type="nucleotide sequence ID" value="NZ_QUWK01000025.1"/>
</dbReference>
<proteinExistence type="predicted"/>
<dbReference type="AlphaFoldDB" id="A0A372MCY8"/>
<reference evidence="3" key="1">
    <citation type="submission" date="2018-08" db="EMBL/GenBank/DDBJ databases">
        <authorList>
            <person name="Grouzdev D.S."/>
            <person name="Krutkina M.S."/>
        </authorList>
    </citation>
    <scope>NUCLEOTIDE SEQUENCE [LARGE SCALE GENOMIC DNA]</scope>
    <source>
        <strain evidence="3">4-11</strain>
    </source>
</reference>
<name>A0A372MCY8_9SPIR</name>
<evidence type="ECO:0000313" key="3">
    <source>
        <dbReference type="Proteomes" id="UP000264002"/>
    </source>
</evidence>